<keyword evidence="3" id="KW-1185">Reference proteome</keyword>
<dbReference type="EMBL" id="CM000880">
    <property type="protein sequence ID" value="PNT75571.1"/>
    <property type="molecule type" value="Genomic_DNA"/>
</dbReference>
<dbReference type="InParanoid" id="A0A2K2DMS1"/>
<evidence type="ECO:0000313" key="1">
    <source>
        <dbReference type="EMBL" id="PNT75571.1"/>
    </source>
</evidence>
<reference evidence="1" key="2">
    <citation type="submission" date="2017-06" db="EMBL/GenBank/DDBJ databases">
        <title>WGS assembly of Brachypodium distachyon.</title>
        <authorList>
            <consortium name="The International Brachypodium Initiative"/>
            <person name="Lucas S."/>
            <person name="Harmon-Smith M."/>
            <person name="Lail K."/>
            <person name="Tice H."/>
            <person name="Grimwood J."/>
            <person name="Bruce D."/>
            <person name="Barry K."/>
            <person name="Shu S."/>
            <person name="Lindquist E."/>
            <person name="Wang M."/>
            <person name="Pitluck S."/>
            <person name="Vogel J.P."/>
            <person name="Garvin D.F."/>
            <person name="Mockler T.C."/>
            <person name="Schmutz J."/>
            <person name="Rokhsar D."/>
            <person name="Bevan M.W."/>
        </authorList>
    </citation>
    <scope>NUCLEOTIDE SEQUENCE</scope>
    <source>
        <strain evidence="1">Bd21</strain>
    </source>
</reference>
<sequence length="42" mass="4922">MESMEPMHHLDMTVRPRLPCKVCRSISFSLLELHEKLVRIAS</sequence>
<accession>A0A2K2DMS1</accession>
<evidence type="ECO:0000313" key="2">
    <source>
        <dbReference type="EnsemblPlants" id="PNT75571"/>
    </source>
</evidence>
<dbReference type="AlphaFoldDB" id="A0A2K2DMS1"/>
<organism evidence="1">
    <name type="scientific">Brachypodium distachyon</name>
    <name type="common">Purple false brome</name>
    <name type="synonym">Trachynia distachya</name>
    <dbReference type="NCBI Taxonomy" id="15368"/>
    <lineage>
        <taxon>Eukaryota</taxon>
        <taxon>Viridiplantae</taxon>
        <taxon>Streptophyta</taxon>
        <taxon>Embryophyta</taxon>
        <taxon>Tracheophyta</taxon>
        <taxon>Spermatophyta</taxon>
        <taxon>Magnoliopsida</taxon>
        <taxon>Liliopsida</taxon>
        <taxon>Poales</taxon>
        <taxon>Poaceae</taxon>
        <taxon>BOP clade</taxon>
        <taxon>Pooideae</taxon>
        <taxon>Stipodae</taxon>
        <taxon>Brachypodieae</taxon>
        <taxon>Brachypodium</taxon>
    </lineage>
</organism>
<proteinExistence type="predicted"/>
<dbReference type="Proteomes" id="UP000008810">
    <property type="component" value="Chromosome 1"/>
</dbReference>
<dbReference type="Gramene" id="PNT75571">
    <property type="protein sequence ID" value="PNT75571"/>
    <property type="gene ID" value="BRADI_1g34987v3"/>
</dbReference>
<gene>
    <name evidence="1" type="ORF">BRADI_1g34987v3</name>
</gene>
<dbReference type="EnsemblPlants" id="PNT75571">
    <property type="protein sequence ID" value="PNT75571"/>
    <property type="gene ID" value="BRADI_1g34987v3"/>
</dbReference>
<evidence type="ECO:0000313" key="3">
    <source>
        <dbReference type="Proteomes" id="UP000008810"/>
    </source>
</evidence>
<reference evidence="1 2" key="1">
    <citation type="journal article" date="2010" name="Nature">
        <title>Genome sequencing and analysis of the model grass Brachypodium distachyon.</title>
        <authorList>
            <consortium name="International Brachypodium Initiative"/>
        </authorList>
    </citation>
    <scope>NUCLEOTIDE SEQUENCE [LARGE SCALE GENOMIC DNA]</scope>
    <source>
        <strain evidence="1 2">Bd21</strain>
    </source>
</reference>
<protein>
    <submittedName>
        <fullName evidence="1 2">Uncharacterized protein</fullName>
    </submittedName>
</protein>
<name>A0A2K2DMS1_BRADI</name>
<reference evidence="2" key="3">
    <citation type="submission" date="2018-08" db="UniProtKB">
        <authorList>
            <consortium name="EnsemblPlants"/>
        </authorList>
    </citation>
    <scope>IDENTIFICATION</scope>
    <source>
        <strain evidence="2">cv. Bd21</strain>
    </source>
</reference>